<accession>A0AAJ1U2Y5</accession>
<reference evidence="2" key="1">
    <citation type="submission" date="2023-07" db="EMBL/GenBank/DDBJ databases">
        <title>Functional and genomic diversity of the sorghum phyllosphere microbiome.</title>
        <authorList>
            <person name="Shade A."/>
        </authorList>
    </citation>
    <scope>NUCLEOTIDE SEQUENCE</scope>
    <source>
        <strain evidence="2">SORGH_AS_1067</strain>
    </source>
</reference>
<feature type="transmembrane region" description="Helical" evidence="1">
    <location>
        <begin position="47"/>
        <end position="68"/>
    </location>
</feature>
<protein>
    <submittedName>
        <fullName evidence="2">Uncharacterized protein</fullName>
    </submittedName>
</protein>
<gene>
    <name evidence="2" type="ORF">QE405_003909</name>
</gene>
<name>A0AAJ1U2Y5_9ACTN</name>
<proteinExistence type="predicted"/>
<keyword evidence="1" id="KW-0812">Transmembrane</keyword>
<evidence type="ECO:0000313" key="2">
    <source>
        <dbReference type="EMBL" id="MDQ1106625.1"/>
    </source>
</evidence>
<organism evidence="2 3">
    <name type="scientific">Nocardioides zeae</name>
    <dbReference type="NCBI Taxonomy" id="1457234"/>
    <lineage>
        <taxon>Bacteria</taxon>
        <taxon>Bacillati</taxon>
        <taxon>Actinomycetota</taxon>
        <taxon>Actinomycetes</taxon>
        <taxon>Propionibacteriales</taxon>
        <taxon>Nocardioidaceae</taxon>
        <taxon>Nocardioides</taxon>
    </lineage>
</organism>
<sequence>MQNETTPEILRNRTALGVFMALLGGGVVLQLGVALLQVLDGSVSDAIPYLVFAIVPAGCFIFFLRYWLRASREGR</sequence>
<keyword evidence="1" id="KW-0472">Membrane</keyword>
<keyword evidence="1" id="KW-1133">Transmembrane helix</keyword>
<dbReference type="EMBL" id="JAUTAN010000001">
    <property type="protein sequence ID" value="MDQ1106625.1"/>
    <property type="molecule type" value="Genomic_DNA"/>
</dbReference>
<evidence type="ECO:0000256" key="1">
    <source>
        <dbReference type="SAM" id="Phobius"/>
    </source>
</evidence>
<evidence type="ECO:0000313" key="3">
    <source>
        <dbReference type="Proteomes" id="UP001239215"/>
    </source>
</evidence>
<comment type="caution">
    <text evidence="2">The sequence shown here is derived from an EMBL/GenBank/DDBJ whole genome shotgun (WGS) entry which is preliminary data.</text>
</comment>
<feature type="transmembrane region" description="Helical" evidence="1">
    <location>
        <begin position="15"/>
        <end position="35"/>
    </location>
</feature>
<dbReference type="AlphaFoldDB" id="A0AAJ1U2Y5"/>
<dbReference type="Proteomes" id="UP001239215">
    <property type="component" value="Unassembled WGS sequence"/>
</dbReference>